<keyword evidence="1" id="KW-0472">Membrane</keyword>
<organism evidence="3 4">
    <name type="scientific">Toxocara canis</name>
    <name type="common">Canine roundworm</name>
    <dbReference type="NCBI Taxonomy" id="6265"/>
    <lineage>
        <taxon>Eukaryota</taxon>
        <taxon>Metazoa</taxon>
        <taxon>Ecdysozoa</taxon>
        <taxon>Nematoda</taxon>
        <taxon>Chromadorea</taxon>
        <taxon>Rhabditida</taxon>
        <taxon>Spirurina</taxon>
        <taxon>Ascaridomorpha</taxon>
        <taxon>Ascaridoidea</taxon>
        <taxon>Toxocaridae</taxon>
        <taxon>Toxocara</taxon>
    </lineage>
</organism>
<dbReference type="EMBL" id="UYWY01027434">
    <property type="protein sequence ID" value="VDM51071.1"/>
    <property type="molecule type" value="Genomic_DNA"/>
</dbReference>
<keyword evidence="1" id="KW-1133">Transmembrane helix</keyword>
<evidence type="ECO:0000313" key="3">
    <source>
        <dbReference type="Proteomes" id="UP000050794"/>
    </source>
</evidence>
<dbReference type="WBParaSite" id="TCNE_0001975301-mRNA-1">
    <property type="protein sequence ID" value="TCNE_0001975301-mRNA-1"/>
    <property type="gene ID" value="TCNE_0001975301"/>
</dbReference>
<evidence type="ECO:0000313" key="2">
    <source>
        <dbReference type="EMBL" id="VDM51071.1"/>
    </source>
</evidence>
<sequence>MHWNGDDDITAAQTPMSYSLYARSAQPSDYSLASYAGETVAVLSKGSSLFSDICSLFKGYSSVIIDETMDICMTMSAFYKRKLLLLIVAMTLYFRILKL</sequence>
<keyword evidence="1" id="KW-0812">Transmembrane</keyword>
<name>A0A183VG79_TOXCA</name>
<proteinExistence type="predicted"/>
<accession>A0A183VG79</accession>
<evidence type="ECO:0000256" key="1">
    <source>
        <dbReference type="SAM" id="Phobius"/>
    </source>
</evidence>
<reference evidence="2 3" key="2">
    <citation type="submission" date="2018-11" db="EMBL/GenBank/DDBJ databases">
        <authorList>
            <consortium name="Pathogen Informatics"/>
        </authorList>
    </citation>
    <scope>NUCLEOTIDE SEQUENCE [LARGE SCALE GENOMIC DNA]</scope>
</reference>
<evidence type="ECO:0000313" key="4">
    <source>
        <dbReference type="WBParaSite" id="TCNE_0001975301-mRNA-1"/>
    </source>
</evidence>
<dbReference type="AlphaFoldDB" id="A0A183VG79"/>
<dbReference type="Proteomes" id="UP000050794">
    <property type="component" value="Unassembled WGS sequence"/>
</dbReference>
<feature type="transmembrane region" description="Helical" evidence="1">
    <location>
        <begin position="83"/>
        <end position="98"/>
    </location>
</feature>
<reference evidence="4" key="1">
    <citation type="submission" date="2016-06" db="UniProtKB">
        <authorList>
            <consortium name="WormBaseParasite"/>
        </authorList>
    </citation>
    <scope>IDENTIFICATION</scope>
</reference>
<keyword evidence="3" id="KW-1185">Reference proteome</keyword>
<gene>
    <name evidence="2" type="ORF">TCNE_LOCUS19750</name>
</gene>
<protein>
    <submittedName>
        <fullName evidence="4">AAA-ATPase_like domain-containing protein</fullName>
    </submittedName>
</protein>